<name>A0A839SS92_9PROT</name>
<dbReference type="EMBL" id="JACHXA010000002">
    <property type="protein sequence ID" value="MBB3064654.1"/>
    <property type="molecule type" value="Genomic_DNA"/>
</dbReference>
<keyword evidence="3" id="KW-1185">Reference proteome</keyword>
<protein>
    <submittedName>
        <fullName evidence="2">Uncharacterized protein</fullName>
    </submittedName>
</protein>
<keyword evidence="1" id="KW-0812">Transmembrane</keyword>
<evidence type="ECO:0000313" key="3">
    <source>
        <dbReference type="Proteomes" id="UP000581135"/>
    </source>
</evidence>
<reference evidence="2 3" key="1">
    <citation type="submission" date="2020-08" db="EMBL/GenBank/DDBJ databases">
        <title>Genomic Encyclopedia of Type Strains, Phase III (KMG-III): the genomes of soil and plant-associated and newly described type strains.</title>
        <authorList>
            <person name="Whitman W."/>
        </authorList>
    </citation>
    <scope>NUCLEOTIDE SEQUENCE [LARGE SCALE GENOMIC DNA]</scope>
    <source>
        <strain evidence="2 3">CECT 8803</strain>
    </source>
</reference>
<keyword evidence="1" id="KW-0472">Membrane</keyword>
<feature type="transmembrane region" description="Helical" evidence="1">
    <location>
        <begin position="48"/>
        <end position="65"/>
    </location>
</feature>
<dbReference type="AlphaFoldDB" id="A0A839SS92"/>
<proteinExistence type="predicted"/>
<keyword evidence="1" id="KW-1133">Transmembrane helix</keyword>
<comment type="caution">
    <text evidence="2">The sequence shown here is derived from an EMBL/GenBank/DDBJ whole genome shotgun (WGS) entry which is preliminary data.</text>
</comment>
<evidence type="ECO:0000256" key="1">
    <source>
        <dbReference type="SAM" id="Phobius"/>
    </source>
</evidence>
<evidence type="ECO:0000313" key="2">
    <source>
        <dbReference type="EMBL" id="MBB3064654.1"/>
    </source>
</evidence>
<sequence>MIIPARSLIRGSERRGGKNCHFVLRLRMLQFYYGAAVIRKFLRAALRFFWIVPGFLVGNCPGMVVL</sequence>
<dbReference type="Proteomes" id="UP000581135">
    <property type="component" value="Unassembled WGS sequence"/>
</dbReference>
<gene>
    <name evidence="2" type="ORF">FHR98_000926</name>
</gene>
<accession>A0A839SS92</accession>
<organism evidence="2 3">
    <name type="scientific">Limibacillus halophilus</name>
    <dbReference type="NCBI Taxonomy" id="1579333"/>
    <lineage>
        <taxon>Bacteria</taxon>
        <taxon>Pseudomonadati</taxon>
        <taxon>Pseudomonadota</taxon>
        <taxon>Alphaproteobacteria</taxon>
        <taxon>Rhodospirillales</taxon>
        <taxon>Rhodovibrionaceae</taxon>
        <taxon>Limibacillus</taxon>
    </lineage>
</organism>